<feature type="transmembrane region" description="Helical" evidence="6">
    <location>
        <begin position="582"/>
        <end position="602"/>
    </location>
</feature>
<protein>
    <submittedName>
        <fullName evidence="8">Putative copper resistance protein D</fullName>
    </submittedName>
</protein>
<dbReference type="Proteomes" id="UP000231586">
    <property type="component" value="Unassembled WGS sequence"/>
</dbReference>
<dbReference type="GO" id="GO:0006825">
    <property type="term" value="P:copper ion transport"/>
    <property type="evidence" value="ECO:0007669"/>
    <property type="project" value="InterPro"/>
</dbReference>
<feature type="transmembrane region" description="Helical" evidence="6">
    <location>
        <begin position="28"/>
        <end position="51"/>
    </location>
</feature>
<feature type="transmembrane region" description="Helical" evidence="6">
    <location>
        <begin position="164"/>
        <end position="182"/>
    </location>
</feature>
<dbReference type="GO" id="GO:0005886">
    <property type="term" value="C:plasma membrane"/>
    <property type="evidence" value="ECO:0007669"/>
    <property type="project" value="UniProtKB-SubCell"/>
</dbReference>
<evidence type="ECO:0000256" key="4">
    <source>
        <dbReference type="ARBA" id="ARBA00022989"/>
    </source>
</evidence>
<dbReference type="InterPro" id="IPR008457">
    <property type="entry name" value="Cu-R_CopD_dom"/>
</dbReference>
<feature type="domain" description="Copper resistance protein D" evidence="7">
    <location>
        <begin position="260"/>
        <end position="358"/>
    </location>
</feature>
<feature type="transmembrane region" description="Helical" evidence="6">
    <location>
        <begin position="397"/>
        <end position="417"/>
    </location>
</feature>
<evidence type="ECO:0000256" key="5">
    <source>
        <dbReference type="ARBA" id="ARBA00023136"/>
    </source>
</evidence>
<dbReference type="InterPro" id="IPR032694">
    <property type="entry name" value="CopC/D"/>
</dbReference>
<feature type="transmembrane region" description="Helical" evidence="6">
    <location>
        <begin position="221"/>
        <end position="243"/>
    </location>
</feature>
<sequence length="693" mass="73472">MALYPGRVSTSVAQRTAPARSQPGRRPWWVVAAAPIAIVVALAAVLLAGAFTRAFATADGAVLDAGPWVRYSLPVVTTLVELSLAVTLGAFVLALFVLPSKEPSDGAGFRRAVVVAGAGAGAWAVLVLAQLVLEYANIAGVSLSDPSFGNQLGVFVTKVEYGRTLLEIAVLAALCSTVALAVRTPTGVAWTSLLAVAAVALQASTGHAAGSNSHELAISSLFLHLAGAAVWIGGLATLGAVFWGPRRSGGRGARPDLASVVARYSAIALWCFVLVGVSGVVNGMIRLGSLSAVETRYGVLLLVKLALLAVLGVVGYAHRAFVVGRLERADARPVRLFWRLAAFELVVMGAVSGVAVALASSAPPVDDSGTGTVTPAERVTGHPLPPELTGGRWVTEWGWDLIMATLCVAGLVVYLGWVRRLARRGDRWSAGRTVSWCVGILILFWTTSGSPSVYGHVLFSAHMIQHMVLAMIVPIFLVLGAPVTLALRGLTGRKDGSRGPREWILILVHSRWGRFVANPIVAAVLFAGSLIVFYYTPLFSWSLHSYVGHLWMVVHFTGAGYLFANALIGIDPGASRPSYPMRLGLLFATMAFHAFFGVALISSETLLVPEWFGLLGRPWGPSAIVDQQNGGGIAWGIGELPTLVLAIVVAVQWSRSDEREARRKDRQADRDGDAELTAYNDMLQKMSERDTTP</sequence>
<evidence type="ECO:0000259" key="7">
    <source>
        <dbReference type="Pfam" id="PF05425"/>
    </source>
</evidence>
<evidence type="ECO:0000313" key="8">
    <source>
        <dbReference type="EMBL" id="PJI93700.1"/>
    </source>
</evidence>
<evidence type="ECO:0000313" key="9">
    <source>
        <dbReference type="Proteomes" id="UP000231586"/>
    </source>
</evidence>
<feature type="transmembrane region" description="Helical" evidence="6">
    <location>
        <begin position="189"/>
        <end position="209"/>
    </location>
</feature>
<dbReference type="Pfam" id="PF09678">
    <property type="entry name" value="Caa3_CtaG"/>
    <property type="match status" value="1"/>
</dbReference>
<feature type="transmembrane region" description="Helical" evidence="6">
    <location>
        <begin position="297"/>
        <end position="317"/>
    </location>
</feature>
<feature type="transmembrane region" description="Helical" evidence="6">
    <location>
        <begin position="112"/>
        <end position="133"/>
    </location>
</feature>
<dbReference type="EMBL" id="PGTZ01000007">
    <property type="protein sequence ID" value="PJI93700.1"/>
    <property type="molecule type" value="Genomic_DNA"/>
</dbReference>
<keyword evidence="9" id="KW-1185">Reference proteome</keyword>
<feature type="transmembrane region" description="Helical" evidence="6">
    <location>
        <begin position="548"/>
        <end position="570"/>
    </location>
</feature>
<feature type="transmembrane region" description="Helical" evidence="6">
    <location>
        <begin position="467"/>
        <end position="491"/>
    </location>
</feature>
<evidence type="ECO:0000256" key="6">
    <source>
        <dbReference type="SAM" id="Phobius"/>
    </source>
</evidence>
<evidence type="ECO:0000256" key="1">
    <source>
        <dbReference type="ARBA" id="ARBA00004651"/>
    </source>
</evidence>
<dbReference type="InterPro" id="IPR019108">
    <property type="entry name" value="Caa3_assmbl_CtaG-rel"/>
</dbReference>
<dbReference type="PANTHER" id="PTHR34820:SF4">
    <property type="entry name" value="INNER MEMBRANE PROTEIN YEBZ"/>
    <property type="match status" value="1"/>
</dbReference>
<feature type="transmembrane region" description="Helical" evidence="6">
    <location>
        <begin position="71"/>
        <end position="100"/>
    </location>
</feature>
<comment type="caution">
    <text evidence="8">The sequence shown here is derived from an EMBL/GenBank/DDBJ whole genome shotgun (WGS) entry which is preliminary data.</text>
</comment>
<dbReference type="Pfam" id="PF05425">
    <property type="entry name" value="CopD"/>
    <property type="match status" value="1"/>
</dbReference>
<accession>A0A2M8WRX9</accession>
<name>A0A2M8WRX9_9MICO</name>
<feature type="transmembrane region" description="Helical" evidence="6">
    <location>
        <begin position="512"/>
        <end position="536"/>
    </location>
</feature>
<dbReference type="AlphaFoldDB" id="A0A2M8WRX9"/>
<evidence type="ECO:0000256" key="3">
    <source>
        <dbReference type="ARBA" id="ARBA00022692"/>
    </source>
</evidence>
<gene>
    <name evidence="8" type="ORF">CLV34_1174</name>
</gene>
<evidence type="ECO:0000256" key="2">
    <source>
        <dbReference type="ARBA" id="ARBA00022475"/>
    </source>
</evidence>
<feature type="transmembrane region" description="Helical" evidence="6">
    <location>
        <begin position="633"/>
        <end position="654"/>
    </location>
</feature>
<comment type="subcellular location">
    <subcellularLocation>
        <location evidence="1">Cell membrane</location>
        <topology evidence="1">Multi-pass membrane protein</topology>
    </subcellularLocation>
</comment>
<dbReference type="PANTHER" id="PTHR34820">
    <property type="entry name" value="INNER MEMBRANE PROTEIN YEBZ"/>
    <property type="match status" value="1"/>
</dbReference>
<keyword evidence="2" id="KW-1003">Cell membrane</keyword>
<keyword evidence="5 6" id="KW-0472">Membrane</keyword>
<organism evidence="8 9">
    <name type="scientific">Luteimicrobium subarcticum</name>
    <dbReference type="NCBI Taxonomy" id="620910"/>
    <lineage>
        <taxon>Bacteria</taxon>
        <taxon>Bacillati</taxon>
        <taxon>Actinomycetota</taxon>
        <taxon>Actinomycetes</taxon>
        <taxon>Micrococcales</taxon>
        <taxon>Luteimicrobium</taxon>
    </lineage>
</organism>
<reference evidence="8 9" key="1">
    <citation type="submission" date="2017-11" db="EMBL/GenBank/DDBJ databases">
        <title>Genomic Encyclopedia of Archaeal and Bacterial Type Strains, Phase II (KMG-II): From Individual Species to Whole Genera.</title>
        <authorList>
            <person name="Goeker M."/>
        </authorList>
    </citation>
    <scope>NUCLEOTIDE SEQUENCE [LARGE SCALE GENOMIC DNA]</scope>
    <source>
        <strain evidence="8 9">DSM 22413</strain>
    </source>
</reference>
<keyword evidence="3 6" id="KW-0812">Transmembrane</keyword>
<feature type="transmembrane region" description="Helical" evidence="6">
    <location>
        <begin position="429"/>
        <end position="447"/>
    </location>
</feature>
<feature type="transmembrane region" description="Helical" evidence="6">
    <location>
        <begin position="337"/>
        <end position="359"/>
    </location>
</feature>
<keyword evidence="4 6" id="KW-1133">Transmembrane helix</keyword>
<feature type="transmembrane region" description="Helical" evidence="6">
    <location>
        <begin position="264"/>
        <end position="285"/>
    </location>
</feature>
<proteinExistence type="predicted"/>